<comment type="similarity">
    <text evidence="2">Belongs to the BA14k family.</text>
</comment>
<dbReference type="GO" id="GO:0016020">
    <property type="term" value="C:membrane"/>
    <property type="evidence" value="ECO:0007669"/>
    <property type="project" value="UniProtKB-SubCell"/>
</dbReference>
<keyword evidence="4" id="KW-0472">Membrane</keyword>
<dbReference type="GO" id="GO:0030246">
    <property type="term" value="F:carbohydrate binding"/>
    <property type="evidence" value="ECO:0007669"/>
    <property type="project" value="UniProtKB-KW"/>
</dbReference>
<sequence length="135" mass="15852">MFKTPKAIGWICAAVGAVMLAGTTAASAQDGAGIPRYQNENIYGQSSRSYRHHDYRRHHYRHGPRYNYRHRGPNVGIYLGVPSYRYVQPRYAQPRISLSRAHVNWCHNRYRSYRAWDNSFQPYNGPRRQCWSPYS</sequence>
<evidence type="ECO:0000313" key="8">
    <source>
        <dbReference type="EMBL" id="RST84722.1"/>
    </source>
</evidence>
<keyword evidence="5" id="KW-0430">Lectin</keyword>
<evidence type="ECO:0000256" key="6">
    <source>
        <dbReference type="ARBA" id="ARBA00025321"/>
    </source>
</evidence>
<dbReference type="EMBL" id="RWKW01000080">
    <property type="protein sequence ID" value="RST84722.1"/>
    <property type="molecule type" value="Genomic_DNA"/>
</dbReference>
<evidence type="ECO:0000256" key="3">
    <source>
        <dbReference type="ARBA" id="ARBA00020552"/>
    </source>
</evidence>
<evidence type="ECO:0000256" key="4">
    <source>
        <dbReference type="ARBA" id="ARBA00022475"/>
    </source>
</evidence>
<dbReference type="Pfam" id="PF07886">
    <property type="entry name" value="BA14K"/>
    <property type="match status" value="1"/>
</dbReference>
<feature type="chain" id="PRO_5018768721" description="Lectin-like protein BA14k" evidence="7">
    <location>
        <begin position="29"/>
        <end position="135"/>
    </location>
</feature>
<evidence type="ECO:0000313" key="9">
    <source>
        <dbReference type="Proteomes" id="UP000278398"/>
    </source>
</evidence>
<name>A0A3R9YCW3_9HYPH</name>
<comment type="function">
    <text evidence="6">Has immunoglobulin-binding and hemagglutination properties, and can bind to mannose. Essential for virulence. May be involved in LPS biosynthesis or polysaccharide transport.</text>
</comment>
<feature type="signal peptide" evidence="7">
    <location>
        <begin position="1"/>
        <end position="28"/>
    </location>
</feature>
<dbReference type="OrthoDB" id="8117189at2"/>
<reference evidence="8 9" key="1">
    <citation type="submission" date="2018-12" db="EMBL/GenBank/DDBJ databases">
        <title>Mesorhizobium carbonis sp. nov., isolated from coal mine water.</title>
        <authorList>
            <person name="Xin W."/>
            <person name="Xu Z."/>
            <person name="Xiang F."/>
            <person name="Zhang J."/>
            <person name="Xi L."/>
            <person name="Liu J."/>
        </authorList>
    </citation>
    <scope>NUCLEOTIDE SEQUENCE [LARGE SCALE GENOMIC DNA]</scope>
    <source>
        <strain evidence="8 9">B2.3</strain>
    </source>
</reference>
<gene>
    <name evidence="8" type="ORF">EJC49_19355</name>
</gene>
<accession>A0A3R9YCW3</accession>
<evidence type="ECO:0000256" key="7">
    <source>
        <dbReference type="SAM" id="SignalP"/>
    </source>
</evidence>
<dbReference type="Proteomes" id="UP000278398">
    <property type="component" value="Unassembled WGS sequence"/>
</dbReference>
<evidence type="ECO:0000256" key="2">
    <source>
        <dbReference type="ARBA" id="ARBA00010270"/>
    </source>
</evidence>
<protein>
    <recommendedName>
        <fullName evidence="3">Lectin-like protein BA14k</fullName>
    </recommendedName>
</protein>
<keyword evidence="4" id="KW-1003">Cell membrane</keyword>
<keyword evidence="9" id="KW-1185">Reference proteome</keyword>
<comment type="caution">
    <text evidence="8">The sequence shown here is derived from an EMBL/GenBank/DDBJ whole genome shotgun (WGS) entry which is preliminary data.</text>
</comment>
<comment type="subcellular location">
    <subcellularLocation>
        <location evidence="1">Membrane</location>
        <topology evidence="1">Single-pass membrane protein</topology>
    </subcellularLocation>
</comment>
<evidence type="ECO:0000256" key="5">
    <source>
        <dbReference type="ARBA" id="ARBA00022734"/>
    </source>
</evidence>
<dbReference type="InterPro" id="IPR012413">
    <property type="entry name" value="BA14K"/>
</dbReference>
<organism evidence="8 9">
    <name type="scientific">Aquibium carbonis</name>
    <dbReference type="NCBI Taxonomy" id="2495581"/>
    <lineage>
        <taxon>Bacteria</taxon>
        <taxon>Pseudomonadati</taxon>
        <taxon>Pseudomonadota</taxon>
        <taxon>Alphaproteobacteria</taxon>
        <taxon>Hyphomicrobiales</taxon>
        <taxon>Phyllobacteriaceae</taxon>
        <taxon>Aquibium</taxon>
    </lineage>
</organism>
<proteinExistence type="inferred from homology"/>
<evidence type="ECO:0000256" key="1">
    <source>
        <dbReference type="ARBA" id="ARBA00004167"/>
    </source>
</evidence>
<dbReference type="AlphaFoldDB" id="A0A3R9YCW3"/>
<keyword evidence="7" id="KW-0732">Signal</keyword>
<dbReference type="RefSeq" id="WP_126701581.1">
    <property type="nucleotide sequence ID" value="NZ_RWKW01000080.1"/>
</dbReference>